<evidence type="ECO:0000313" key="3">
    <source>
        <dbReference type="Proteomes" id="UP000298642"/>
    </source>
</evidence>
<keyword evidence="3" id="KW-1185">Reference proteome</keyword>
<feature type="compositionally biased region" description="Polar residues" evidence="1">
    <location>
        <begin position="137"/>
        <end position="160"/>
    </location>
</feature>
<gene>
    <name evidence="2" type="ORF">EIO64_09130</name>
</gene>
<evidence type="ECO:0000313" key="2">
    <source>
        <dbReference type="EMBL" id="QCI61004.1"/>
    </source>
</evidence>
<accession>A0A4D7AN94</accession>
<reference evidence="3" key="1">
    <citation type="submission" date="2018-12" db="EMBL/GenBank/DDBJ databases">
        <title>Dusodibacter welbiota gen. nov., sp. nov., isolated from human faeces and emended description of the Oscillibacter genus.</title>
        <authorList>
            <person name="Le Roy T."/>
            <person name="Van der Smissen P."/>
            <person name="Delzenne N."/>
            <person name="Muccioli G."/>
            <person name="Collet J.F."/>
            <person name="Cani P.D."/>
        </authorList>
    </citation>
    <scope>NUCLEOTIDE SEQUENCE [LARGE SCALE GENOMIC DNA]</scope>
    <source>
        <strain evidence="3">J115</strain>
    </source>
</reference>
<protein>
    <submittedName>
        <fullName evidence="2">DUF5343 domain-containing protein</fullName>
    </submittedName>
</protein>
<dbReference type="Proteomes" id="UP000298642">
    <property type="component" value="Chromosome"/>
</dbReference>
<dbReference type="Pfam" id="PF17278">
    <property type="entry name" value="DUF5343"/>
    <property type="match status" value="1"/>
</dbReference>
<feature type="region of interest" description="Disordered" evidence="1">
    <location>
        <begin position="137"/>
        <end position="164"/>
    </location>
</feature>
<name>A0A4D7AN94_9FIRM</name>
<organism evidence="2 3">
    <name type="scientific">Dysosmobacter welbionis</name>
    <dbReference type="NCBI Taxonomy" id="2093857"/>
    <lineage>
        <taxon>Bacteria</taxon>
        <taxon>Bacillati</taxon>
        <taxon>Bacillota</taxon>
        <taxon>Clostridia</taxon>
        <taxon>Eubacteriales</taxon>
        <taxon>Oscillospiraceae</taxon>
        <taxon>Dysosmobacter</taxon>
    </lineage>
</organism>
<dbReference type="InterPro" id="IPR035235">
    <property type="entry name" value="DUF5343"/>
</dbReference>
<dbReference type="KEGG" id="obj:EIO64_09130"/>
<dbReference type="AlphaFoldDB" id="A0A4D7AN94"/>
<dbReference type="EMBL" id="CP034413">
    <property type="protein sequence ID" value="QCI61004.1"/>
    <property type="molecule type" value="Genomic_DNA"/>
</dbReference>
<proteinExistence type="predicted"/>
<sequence>MTGSFTKIPQYFDTMLTAKAPDKFTTKFMADLGFTSSNDRQFVNVLKAIGFLDDSGTPTERYFKFLDQSFSKQMVAEGIKEAYADLFALNTSANKMTKAEVEGKFKTLTNGSKENATIGHMASTFINLCGYADWAETQSSPTPTQSQNADPVQSSDNGLTSKVAHPHEGHRIDLNYDIHIHLPATRDQAVYDALFASLTKHLPLK</sequence>
<evidence type="ECO:0000256" key="1">
    <source>
        <dbReference type="SAM" id="MobiDB-lite"/>
    </source>
</evidence>